<evidence type="ECO:0000313" key="2">
    <source>
        <dbReference type="Proteomes" id="UP000323909"/>
    </source>
</evidence>
<comment type="caution">
    <text evidence="1">The sequence shown here is derived from an EMBL/GenBank/DDBJ whole genome shotgun (WGS) entry which is preliminary data.</text>
</comment>
<dbReference type="AlphaFoldDB" id="A0A5M8ERT7"/>
<name>A0A5M8ERT7_PSEVE</name>
<dbReference type="EMBL" id="VWXT01000375">
    <property type="protein sequence ID" value="KAA6174604.1"/>
    <property type="molecule type" value="Genomic_DNA"/>
</dbReference>
<proteinExistence type="predicted"/>
<gene>
    <name evidence="1" type="ORF">F3K53_21370</name>
</gene>
<dbReference type="Proteomes" id="UP000323909">
    <property type="component" value="Unassembled WGS sequence"/>
</dbReference>
<accession>A0A5M8ERT7</accession>
<reference evidence="1 2" key="1">
    <citation type="submission" date="2019-09" db="EMBL/GenBank/DDBJ databases">
        <title>Genomic sequencing of 4 copper resistant soil isolates.</title>
        <authorList>
            <person name="Havryliuk O."/>
        </authorList>
    </citation>
    <scope>NUCLEOTIDE SEQUENCE [LARGE SCALE GENOMIC DNA]</scope>
    <source>
        <strain evidence="1 2">UKR4</strain>
    </source>
</reference>
<sequence length="62" mass="6838">MENLLSVTVGASVLAKDVNDNAYCVNVCGALWFFASKLAPIGDHHRHPAVRRYTRRSALEPV</sequence>
<organism evidence="1 2">
    <name type="scientific">Pseudomonas veronii</name>
    <dbReference type="NCBI Taxonomy" id="76761"/>
    <lineage>
        <taxon>Bacteria</taxon>
        <taxon>Pseudomonadati</taxon>
        <taxon>Pseudomonadota</taxon>
        <taxon>Gammaproteobacteria</taxon>
        <taxon>Pseudomonadales</taxon>
        <taxon>Pseudomonadaceae</taxon>
        <taxon>Pseudomonas</taxon>
    </lineage>
</organism>
<protein>
    <submittedName>
        <fullName evidence="1">Uncharacterized protein</fullName>
    </submittedName>
</protein>
<evidence type="ECO:0000313" key="1">
    <source>
        <dbReference type="EMBL" id="KAA6174604.1"/>
    </source>
</evidence>